<dbReference type="RefSeq" id="XP_024875427.1">
    <property type="nucleotide sequence ID" value="XM_025019659.1"/>
</dbReference>
<organism evidence="1 2">
    <name type="scientific">Temnothorax curvispinosus</name>
    <dbReference type="NCBI Taxonomy" id="300111"/>
    <lineage>
        <taxon>Eukaryota</taxon>
        <taxon>Metazoa</taxon>
        <taxon>Ecdysozoa</taxon>
        <taxon>Arthropoda</taxon>
        <taxon>Hexapoda</taxon>
        <taxon>Insecta</taxon>
        <taxon>Pterygota</taxon>
        <taxon>Neoptera</taxon>
        <taxon>Endopterygota</taxon>
        <taxon>Hymenoptera</taxon>
        <taxon>Apocrita</taxon>
        <taxon>Aculeata</taxon>
        <taxon>Formicoidea</taxon>
        <taxon>Formicidae</taxon>
        <taxon>Myrmicinae</taxon>
        <taxon>Temnothorax</taxon>
    </lineage>
</organism>
<accession>A0A6J1PZU8</accession>
<proteinExistence type="predicted"/>
<protein>
    <submittedName>
        <fullName evidence="2">Uncharacterized protein LOC112456876</fullName>
    </submittedName>
</protein>
<keyword evidence="1" id="KW-1185">Reference proteome</keyword>
<dbReference type="AlphaFoldDB" id="A0A6J1PZU8"/>
<sequence>MRRYFGATRSLQPISNPELLVLDMCQYKSDAQYSLADISIIHVHVLEYGGVEIASQLGEEEEDEGDGAGRAVSTASFITNLFHPVVEIVRYALPKRQVCPPRRAVKEEFLSRVVDVCTSFSVSIRARDR</sequence>
<evidence type="ECO:0000313" key="1">
    <source>
        <dbReference type="Proteomes" id="UP000504618"/>
    </source>
</evidence>
<reference evidence="2" key="1">
    <citation type="submission" date="2025-08" db="UniProtKB">
        <authorList>
            <consortium name="RefSeq"/>
        </authorList>
    </citation>
    <scope>IDENTIFICATION</scope>
    <source>
        <tissue evidence="2">Whole body</tissue>
    </source>
</reference>
<dbReference type="GeneID" id="112456876"/>
<evidence type="ECO:0000313" key="2">
    <source>
        <dbReference type="RefSeq" id="XP_024875427.1"/>
    </source>
</evidence>
<name>A0A6J1PZU8_9HYME</name>
<gene>
    <name evidence="2" type="primary">LOC112456876</name>
</gene>
<dbReference type="Proteomes" id="UP000504618">
    <property type="component" value="Unplaced"/>
</dbReference>